<dbReference type="EMBL" id="CM027689">
    <property type="protein sequence ID" value="KAG0513453.1"/>
    <property type="molecule type" value="Genomic_DNA"/>
</dbReference>
<gene>
    <name evidence="1" type="ORF">BDA96_10G103500</name>
</gene>
<name>A0A921Q0S4_SORBI</name>
<dbReference type="AlphaFoldDB" id="A0A921Q0S4"/>
<dbReference type="Proteomes" id="UP000807115">
    <property type="component" value="Chromosome 10"/>
</dbReference>
<organism evidence="1 2">
    <name type="scientific">Sorghum bicolor</name>
    <name type="common">Sorghum</name>
    <name type="synonym">Sorghum vulgare</name>
    <dbReference type="NCBI Taxonomy" id="4558"/>
    <lineage>
        <taxon>Eukaryota</taxon>
        <taxon>Viridiplantae</taxon>
        <taxon>Streptophyta</taxon>
        <taxon>Embryophyta</taxon>
        <taxon>Tracheophyta</taxon>
        <taxon>Spermatophyta</taxon>
        <taxon>Magnoliopsida</taxon>
        <taxon>Liliopsida</taxon>
        <taxon>Poales</taxon>
        <taxon>Poaceae</taxon>
        <taxon>PACMAD clade</taxon>
        <taxon>Panicoideae</taxon>
        <taxon>Andropogonodae</taxon>
        <taxon>Andropogoneae</taxon>
        <taxon>Sorghinae</taxon>
        <taxon>Sorghum</taxon>
    </lineage>
</organism>
<evidence type="ECO:0000313" key="1">
    <source>
        <dbReference type="EMBL" id="KAG0513453.1"/>
    </source>
</evidence>
<comment type="caution">
    <text evidence="1">The sequence shown here is derived from an EMBL/GenBank/DDBJ whole genome shotgun (WGS) entry which is preliminary data.</text>
</comment>
<reference evidence="1" key="1">
    <citation type="journal article" date="2019" name="BMC Genomics">
        <title>A new reference genome for Sorghum bicolor reveals high levels of sequence similarity between sweet and grain genotypes: implications for the genetics of sugar metabolism.</title>
        <authorList>
            <person name="Cooper E.A."/>
            <person name="Brenton Z.W."/>
            <person name="Flinn B.S."/>
            <person name="Jenkins J."/>
            <person name="Shu S."/>
            <person name="Flowers D."/>
            <person name="Luo F."/>
            <person name="Wang Y."/>
            <person name="Xia P."/>
            <person name="Barry K."/>
            <person name="Daum C."/>
            <person name="Lipzen A."/>
            <person name="Yoshinaga Y."/>
            <person name="Schmutz J."/>
            <person name="Saski C."/>
            <person name="Vermerris W."/>
            <person name="Kresovich S."/>
        </authorList>
    </citation>
    <scope>NUCLEOTIDE SEQUENCE</scope>
</reference>
<accession>A0A921Q0S4</accession>
<feature type="non-terminal residue" evidence="1">
    <location>
        <position position="101"/>
    </location>
</feature>
<feature type="non-terminal residue" evidence="1">
    <location>
        <position position="1"/>
    </location>
</feature>
<evidence type="ECO:0000313" key="2">
    <source>
        <dbReference type="Proteomes" id="UP000807115"/>
    </source>
</evidence>
<proteinExistence type="predicted"/>
<sequence>VHHGGIFVGSGNLRSYVDEKIDFFDELETETWSLLWFHWLLRELPFLDGLRILLKDQDTNAMVDIVHKVKHFIVYFKHVNTPARINWDDIVANEMAELPKV</sequence>
<reference evidence="1" key="2">
    <citation type="submission" date="2020-10" db="EMBL/GenBank/DDBJ databases">
        <authorList>
            <person name="Cooper E.A."/>
            <person name="Brenton Z.W."/>
            <person name="Flinn B.S."/>
            <person name="Jenkins J."/>
            <person name="Shu S."/>
            <person name="Flowers D."/>
            <person name="Luo F."/>
            <person name="Wang Y."/>
            <person name="Xia P."/>
            <person name="Barry K."/>
            <person name="Daum C."/>
            <person name="Lipzen A."/>
            <person name="Yoshinaga Y."/>
            <person name="Schmutz J."/>
            <person name="Saski C."/>
            <person name="Vermerris W."/>
            <person name="Kresovich S."/>
        </authorList>
    </citation>
    <scope>NUCLEOTIDE SEQUENCE</scope>
</reference>
<protein>
    <submittedName>
        <fullName evidence="1">Uncharacterized protein</fullName>
    </submittedName>
</protein>